<feature type="region of interest" description="Disordered" evidence="1">
    <location>
        <begin position="147"/>
        <end position="167"/>
    </location>
</feature>
<evidence type="ECO:0000313" key="3">
    <source>
        <dbReference type="Proteomes" id="UP000268093"/>
    </source>
</evidence>
<protein>
    <submittedName>
        <fullName evidence="2">Uncharacterized protein</fullName>
    </submittedName>
</protein>
<proteinExistence type="predicted"/>
<feature type="compositionally biased region" description="Low complexity" evidence="1">
    <location>
        <begin position="20"/>
        <end position="30"/>
    </location>
</feature>
<feature type="region of interest" description="Disordered" evidence="1">
    <location>
        <begin position="1"/>
        <end position="33"/>
    </location>
</feature>
<gene>
    <name evidence="2" type="ORF">BC936DRAFT_147565</name>
</gene>
<dbReference type="EMBL" id="RBNI01000066">
    <property type="protein sequence ID" value="RUP52319.1"/>
    <property type="molecule type" value="Genomic_DNA"/>
</dbReference>
<accession>A0A433DNA1</accession>
<feature type="compositionally biased region" description="Basic and acidic residues" evidence="1">
    <location>
        <begin position="152"/>
        <end position="165"/>
    </location>
</feature>
<reference evidence="2 3" key="1">
    <citation type="journal article" date="2018" name="New Phytol.">
        <title>Phylogenomics of Endogonaceae and evolution of mycorrhizas within Mucoromycota.</title>
        <authorList>
            <person name="Chang Y."/>
            <person name="Desiro A."/>
            <person name="Na H."/>
            <person name="Sandor L."/>
            <person name="Lipzen A."/>
            <person name="Clum A."/>
            <person name="Barry K."/>
            <person name="Grigoriev I.V."/>
            <person name="Martin F.M."/>
            <person name="Stajich J.E."/>
            <person name="Smith M.E."/>
            <person name="Bonito G."/>
            <person name="Spatafora J.W."/>
        </authorList>
    </citation>
    <scope>NUCLEOTIDE SEQUENCE [LARGE SCALE GENOMIC DNA]</scope>
    <source>
        <strain evidence="2 3">GMNB39</strain>
    </source>
</reference>
<dbReference type="Proteomes" id="UP000268093">
    <property type="component" value="Unassembled WGS sequence"/>
</dbReference>
<evidence type="ECO:0000313" key="2">
    <source>
        <dbReference type="EMBL" id="RUP52319.1"/>
    </source>
</evidence>
<organism evidence="2 3">
    <name type="scientific">Jimgerdemannia flammicorona</name>
    <dbReference type="NCBI Taxonomy" id="994334"/>
    <lineage>
        <taxon>Eukaryota</taxon>
        <taxon>Fungi</taxon>
        <taxon>Fungi incertae sedis</taxon>
        <taxon>Mucoromycota</taxon>
        <taxon>Mucoromycotina</taxon>
        <taxon>Endogonomycetes</taxon>
        <taxon>Endogonales</taxon>
        <taxon>Endogonaceae</taxon>
        <taxon>Jimgerdemannia</taxon>
    </lineage>
</organism>
<name>A0A433DNA1_9FUNG</name>
<dbReference type="OrthoDB" id="5282002at2759"/>
<evidence type="ECO:0000256" key="1">
    <source>
        <dbReference type="SAM" id="MobiDB-lite"/>
    </source>
</evidence>
<dbReference type="AlphaFoldDB" id="A0A433DNA1"/>
<keyword evidence="3" id="KW-1185">Reference proteome</keyword>
<comment type="caution">
    <text evidence="2">The sequence shown here is derived from an EMBL/GenBank/DDBJ whole genome shotgun (WGS) entry which is preliminary data.</text>
</comment>
<sequence>MQKTKKQTGDAKCKQTRITSSSSSSSSSSSILPPKHVLLKSPLYPVRPSCPSATPTLQLLVASCLALRSPRLPEEPDLDLRPLLLPQVPLLAPQRRCFNARQTPRALARPPLPPAFQIPDPPDARPRHPDQQVRLVSRVLRGGVRWRRRQQDRREGETREGETRARVQSSDVRVFGLRIPDTLLRGALSQRQG</sequence>